<keyword evidence="3" id="KW-0804">Transcription</keyword>
<dbReference type="PRINTS" id="PR00455">
    <property type="entry name" value="HTHTETR"/>
</dbReference>
<organism evidence="6 7">
    <name type="scientific">Levilactobacillus parabrevis ATCC 53295</name>
    <dbReference type="NCBI Taxonomy" id="1267003"/>
    <lineage>
        <taxon>Bacteria</taxon>
        <taxon>Bacillati</taxon>
        <taxon>Bacillota</taxon>
        <taxon>Bacilli</taxon>
        <taxon>Lactobacillales</taxon>
        <taxon>Lactobacillaceae</taxon>
        <taxon>Levilactobacillus</taxon>
    </lineage>
</organism>
<dbReference type="GO" id="GO:0003700">
    <property type="term" value="F:DNA-binding transcription factor activity"/>
    <property type="evidence" value="ECO:0007669"/>
    <property type="project" value="TreeGrafter"/>
</dbReference>
<proteinExistence type="predicted"/>
<feature type="DNA-binding region" description="H-T-H motif" evidence="4">
    <location>
        <begin position="49"/>
        <end position="68"/>
    </location>
</feature>
<dbReference type="EMBL" id="AZCZ01000031">
    <property type="protein sequence ID" value="KRK35905.1"/>
    <property type="molecule type" value="Genomic_DNA"/>
</dbReference>
<dbReference type="PROSITE" id="PS50977">
    <property type="entry name" value="HTH_TETR_2"/>
    <property type="match status" value="1"/>
</dbReference>
<name>A0A0R1GWH9_9LACO</name>
<dbReference type="Pfam" id="PF00440">
    <property type="entry name" value="TetR_N"/>
    <property type="match status" value="1"/>
</dbReference>
<dbReference type="PANTHER" id="PTHR30055">
    <property type="entry name" value="HTH-TYPE TRANSCRIPTIONAL REGULATOR RUTR"/>
    <property type="match status" value="1"/>
</dbReference>
<dbReference type="PANTHER" id="PTHR30055:SF234">
    <property type="entry name" value="HTH-TYPE TRANSCRIPTIONAL REGULATOR BETI"/>
    <property type="match status" value="1"/>
</dbReference>
<feature type="domain" description="HTH tetR-type" evidence="5">
    <location>
        <begin position="26"/>
        <end position="86"/>
    </location>
</feature>
<comment type="caution">
    <text evidence="6">The sequence shown here is derived from an EMBL/GenBank/DDBJ whole genome shotgun (WGS) entry which is preliminary data.</text>
</comment>
<evidence type="ECO:0000259" key="5">
    <source>
        <dbReference type="PROSITE" id="PS50977"/>
    </source>
</evidence>
<sequence length="236" mass="26526">MTTSQFWKNSTEVFQMANVLTPTQKTARARRIATAAWQLFQTHAFSEISMAMIARQAGVAKGTLFNYYQTKESIFMTLLLEGYRDYFRQLITRLAAEPQMTSAQVKAYLLAETKTLITQHATLVRLNALRGPVLEAHADRTQTVAGRRDLYTVNVQLGEVLATKLPGLDAQMAAHLFVIQSAIISGLMNLSGLDHFKQTTLSADFPAFQINLEVEAQQTFGFYLDGIFKEEFTRES</sequence>
<evidence type="ECO:0000256" key="4">
    <source>
        <dbReference type="PROSITE-ProRule" id="PRU00335"/>
    </source>
</evidence>
<evidence type="ECO:0000256" key="3">
    <source>
        <dbReference type="ARBA" id="ARBA00023163"/>
    </source>
</evidence>
<dbReference type="STRING" id="357278.IV61_GL000005"/>
<dbReference type="Proteomes" id="UP000051176">
    <property type="component" value="Unassembled WGS sequence"/>
</dbReference>
<dbReference type="AlphaFoldDB" id="A0A0R1GWH9"/>
<evidence type="ECO:0000313" key="7">
    <source>
        <dbReference type="Proteomes" id="UP000051176"/>
    </source>
</evidence>
<dbReference type="Pfam" id="PF17929">
    <property type="entry name" value="TetR_C_34"/>
    <property type="match status" value="1"/>
</dbReference>
<dbReference type="InterPro" id="IPR009057">
    <property type="entry name" value="Homeodomain-like_sf"/>
</dbReference>
<evidence type="ECO:0000313" key="6">
    <source>
        <dbReference type="EMBL" id="KRK35905.1"/>
    </source>
</evidence>
<dbReference type="SUPFAM" id="SSF46689">
    <property type="entry name" value="Homeodomain-like"/>
    <property type="match status" value="1"/>
</dbReference>
<keyword evidence="2 4" id="KW-0238">DNA-binding</keyword>
<dbReference type="eggNOG" id="COG1309">
    <property type="taxonomic scope" value="Bacteria"/>
</dbReference>
<evidence type="ECO:0000256" key="2">
    <source>
        <dbReference type="ARBA" id="ARBA00023125"/>
    </source>
</evidence>
<keyword evidence="7" id="KW-1185">Reference proteome</keyword>
<evidence type="ECO:0000256" key="1">
    <source>
        <dbReference type="ARBA" id="ARBA00023015"/>
    </source>
</evidence>
<reference evidence="6 7" key="1">
    <citation type="journal article" date="2015" name="Genome Announc.">
        <title>Expanding the biotechnology potential of lactobacilli through comparative genomics of 213 strains and associated genera.</title>
        <authorList>
            <person name="Sun Z."/>
            <person name="Harris H.M."/>
            <person name="McCann A."/>
            <person name="Guo C."/>
            <person name="Argimon S."/>
            <person name="Zhang W."/>
            <person name="Yang X."/>
            <person name="Jeffery I.B."/>
            <person name="Cooney J.C."/>
            <person name="Kagawa T.F."/>
            <person name="Liu W."/>
            <person name="Song Y."/>
            <person name="Salvetti E."/>
            <person name="Wrobel A."/>
            <person name="Rasinkangas P."/>
            <person name="Parkhill J."/>
            <person name="Rea M.C."/>
            <person name="O'Sullivan O."/>
            <person name="Ritari J."/>
            <person name="Douillard F.P."/>
            <person name="Paul Ross R."/>
            <person name="Yang R."/>
            <person name="Briner A.E."/>
            <person name="Felis G.E."/>
            <person name="de Vos W.M."/>
            <person name="Barrangou R."/>
            <person name="Klaenhammer T.R."/>
            <person name="Caufield P.W."/>
            <person name="Cui Y."/>
            <person name="Zhang H."/>
            <person name="O'Toole P.W."/>
        </authorList>
    </citation>
    <scope>NUCLEOTIDE SEQUENCE [LARGE SCALE GENOMIC DNA]</scope>
    <source>
        <strain evidence="6 7">ATCC 53295</strain>
    </source>
</reference>
<dbReference type="Gene3D" id="1.10.357.10">
    <property type="entry name" value="Tetracycline Repressor, domain 2"/>
    <property type="match status" value="1"/>
</dbReference>
<dbReference type="InterPro" id="IPR041483">
    <property type="entry name" value="TetR_C_34"/>
</dbReference>
<protein>
    <submittedName>
        <fullName evidence="6">TetR family transctiptional regulator</fullName>
    </submittedName>
</protein>
<gene>
    <name evidence="6" type="ORF">FD07_GL001257</name>
</gene>
<dbReference type="InterPro" id="IPR050109">
    <property type="entry name" value="HTH-type_TetR-like_transc_reg"/>
</dbReference>
<keyword evidence="1" id="KW-0805">Transcription regulation</keyword>
<dbReference type="PATRIC" id="fig|1267003.4.peg.1335"/>
<dbReference type="InterPro" id="IPR001647">
    <property type="entry name" value="HTH_TetR"/>
</dbReference>
<dbReference type="GO" id="GO:0000976">
    <property type="term" value="F:transcription cis-regulatory region binding"/>
    <property type="evidence" value="ECO:0007669"/>
    <property type="project" value="TreeGrafter"/>
</dbReference>
<accession>A0A0R1GWH9</accession>